<keyword evidence="7" id="KW-0106">Calcium</keyword>
<evidence type="ECO:0000259" key="10">
    <source>
        <dbReference type="PROSITE" id="PS50268"/>
    </source>
</evidence>
<name>A0A914AEH3_PATMI</name>
<dbReference type="GO" id="GO:0012505">
    <property type="term" value="C:endomembrane system"/>
    <property type="evidence" value="ECO:0007669"/>
    <property type="project" value="UniProtKB-SubCell"/>
</dbReference>
<evidence type="ECO:0000256" key="4">
    <source>
        <dbReference type="ARBA" id="ARBA00022889"/>
    </source>
</evidence>
<organism evidence="11 12">
    <name type="scientific">Patiria miniata</name>
    <name type="common">Bat star</name>
    <name type="synonym">Asterina miniata</name>
    <dbReference type="NCBI Taxonomy" id="46514"/>
    <lineage>
        <taxon>Eukaryota</taxon>
        <taxon>Metazoa</taxon>
        <taxon>Echinodermata</taxon>
        <taxon>Eleutherozoa</taxon>
        <taxon>Asterozoa</taxon>
        <taxon>Asteroidea</taxon>
        <taxon>Valvatacea</taxon>
        <taxon>Valvatida</taxon>
        <taxon>Asterinidae</taxon>
        <taxon>Patiria</taxon>
    </lineage>
</organism>
<evidence type="ECO:0000313" key="11">
    <source>
        <dbReference type="EnsemblMetazoa" id="XP_038061759.1"/>
    </source>
</evidence>
<comment type="subcellular location">
    <subcellularLocation>
        <location evidence="1">Endomembrane system</location>
        <topology evidence="1">Peripheral membrane protein</topology>
    </subcellularLocation>
    <subcellularLocation>
        <location evidence="2">Secreted</location>
    </subcellularLocation>
</comment>
<dbReference type="Pfam" id="PF00754">
    <property type="entry name" value="F5_F8_type_C"/>
    <property type="match status" value="1"/>
</dbReference>
<dbReference type="PROSITE" id="PS00022">
    <property type="entry name" value="EGF_1"/>
    <property type="match status" value="1"/>
</dbReference>
<sequence length="1888" mass="211057">MRKMSWCSPAIVLCLLVTGVFALFDEDIRYKPSICRRKVKSECDLGICERDVEIECYHGVCSNHTGECVCAPCWTGDRCDSLQNSHVPVFKQQTVKVDVNIRDSYSDDVIATVRAEDPDAEECSYSDSCPCANILYSIEEGNEDSLFMIDPRSGEIRLSRGLELKDLQDAVFELVVSAKNPVHRTRVRRRLVNTVDEPSDKAASTMAVRISFSTGDKVEAEVVHSRRRRSTSGVPSEETFTLEKLSPFTGVTDVKIGEKVPLRLVIWLPVQSTNMRVELLTPYESSAIMVVCDPLFTHIGANYPSFDGSSVTPEYYAHAGDFRYDRVVLDLGSVTNTGSNTADDVPNKIHLDFTVILQENNATKYGDSYMVSAGVSYGSDLSSVWSGGTTFTPVNDTGDWSTSSPVLTISGPSEMTTQSSAIFNIDLVLKNYVTDFYVDIVAEQYSNDPVMKVCEFQLTGKGGSYGCMPDELPQISSVHDNTTDDNATVLARLDFGKIVNTGLRDGNNGDDENKISTEAVVYITDSSDIVNGEKYWLGVTITVDGSKIYSNQQAIMALTTPAPNMTADPVIEFYAVDGYTVTIGGTVGFVISIDIPENITSVFIVDLSMPYTTSNGAILSICRAEVVQVGHNIPCMGSMTPEFNQEDGQHADYIQFNFGGITNLGRRHQTDDSKLTVLITAELLAEHPDVSNGTEFEVTAGVRYEMSDKDILWVSKAPITAVDYQHHEYLDSDKIPKFKLRNRGKDYYLYNNSAVSLNITVTIPPETTYTPVLLNITAGRGATDRRPMFSICRVEVVEIGSNFYCHNLDKTSITNVSMVEGVAYEYLVDLGVVTNSLEAGMQKDPDDGSFVVEVNLHWEDHVELVHMENVTLTVEATYGPSGTWHGSMDYIINFDRPEFRQDDDAPQFDLTLGPSQSSFLRAGGLAVYYLSVLTPPNSAGTYWMDVVTPNSSLSVCRSHLVSAGRNLPCFETERPVQYLSYEEDGHRDRAVLDIGPVKNIGTKPILNADDNKMVAEVVVKLEDIAVPPDNLTEPEVQEFELTVKAGDTELYTVPKEVHVDVRPAFTNFTEIPVVTLTKLNAEPLVTIGGGVVYNLDFYVPYGSISDYQVRFFGDRVDPYRTTICEARLIQTGWNVPCVNGTFLTTIYNSTNDDDHIDTAFIDVGTVANMNPYGSVVASELNKVRVQVVARLENNDTVMENDQLWLGAVLKLNEHNEYYLRASFNATEDNIYSETSPQPQFQIYRPGDNVVMTIGSKETYYLKITTPVMSTPMTVNVTLPTAGNEAFMTITDMQLVRVGVNYACYHLYELEPVYNSTYSTSQNDTAFINLGIITNHGTTHYYQYNPEYVTPEDDEILISLEVQLADHPDLFDGAEIIFDVAFDYSLGRQTAFNETVGVSIVGDERPEVEFNITMPEYDPMVTQQGDLLLTELSIHHVNYSSSHAYGVVIYLMLPYYLEVDPDLEIEGPPLCVKTSEAGVKFHFAEMYFTDTFTMWFNISMDPNRYLPIDMNFVNTTVPMEIVYYKRDGTDNDGNIVLGDVFKTETLILDLSFRTEQCFDVLGIENSFTIQDCQITASSYLNETYSPQMARLNSESGWAPAIRDMKPYQGNDYLEVRFGGLHRFSGVRMQKEFNDSSCVMSYQLSYSVDGIVWYDYDQTFINDYNETLNDSSSLNLIPVPFNGAYFRIRPQSYAVNTTFPVMRFELYGCRRTADIDLNAACAKMEFPDYPYYERGFIIEPETGSVYVCILEYVDGPTRCSYSLDNGTTWESMDNNVANVIGLEPETKELFGISQNRRAIMRSGNLGVTWSSMEPERYLELSNSSYIMETTRVPFIDISGEPDDFIVATEGDSIFFEWGAASEGLYRREVMVTHNGTAPSEWELMGLWGYP</sequence>
<dbReference type="GO" id="GO:0007156">
    <property type="term" value="P:homophilic cell adhesion via plasma membrane adhesion molecules"/>
    <property type="evidence" value="ECO:0007669"/>
    <property type="project" value="InterPro"/>
</dbReference>
<dbReference type="InterPro" id="IPR000742">
    <property type="entry name" value="EGF"/>
</dbReference>
<dbReference type="GeneID" id="119732373"/>
<dbReference type="InterPro" id="IPR050633">
    <property type="entry name" value="Neuropilin_MCO_CoagFactor"/>
</dbReference>
<protein>
    <submittedName>
        <fullName evidence="11">Uncharacterized protein</fullName>
    </submittedName>
</protein>
<dbReference type="OrthoDB" id="6355129at2759"/>
<dbReference type="CDD" id="cd11304">
    <property type="entry name" value="Cadherin_repeat"/>
    <property type="match status" value="1"/>
</dbReference>
<dbReference type="SUPFAM" id="SSF49313">
    <property type="entry name" value="Cadherin-like"/>
    <property type="match status" value="1"/>
</dbReference>
<dbReference type="SUPFAM" id="SSF50939">
    <property type="entry name" value="Sialidases"/>
    <property type="match status" value="1"/>
</dbReference>
<keyword evidence="6" id="KW-1015">Disulfide bond</keyword>
<feature type="signal peptide" evidence="8">
    <location>
        <begin position="1"/>
        <end position="22"/>
    </location>
</feature>
<keyword evidence="5" id="KW-0472">Membrane</keyword>
<dbReference type="InterPro" id="IPR036278">
    <property type="entry name" value="Sialidase_sf"/>
</dbReference>
<dbReference type="GO" id="GO:0005886">
    <property type="term" value="C:plasma membrane"/>
    <property type="evidence" value="ECO:0007669"/>
    <property type="project" value="TreeGrafter"/>
</dbReference>
<dbReference type="GO" id="GO:0038023">
    <property type="term" value="F:signaling receptor activity"/>
    <property type="evidence" value="ECO:0007669"/>
    <property type="project" value="TreeGrafter"/>
</dbReference>
<dbReference type="SUPFAM" id="SSF49785">
    <property type="entry name" value="Galactose-binding domain-like"/>
    <property type="match status" value="1"/>
</dbReference>
<feature type="domain" description="Cadherin" evidence="10">
    <location>
        <begin position="110"/>
        <end position="223"/>
    </location>
</feature>
<proteinExistence type="predicted"/>
<evidence type="ECO:0000313" key="12">
    <source>
        <dbReference type="Proteomes" id="UP000887568"/>
    </source>
</evidence>
<dbReference type="InterPro" id="IPR002126">
    <property type="entry name" value="Cadherin-like_dom"/>
</dbReference>
<dbReference type="PANTHER" id="PTHR46806:SF5">
    <property type="entry name" value="F5_8 TYPE C DOMAIN-CONTAINING PROTEIN"/>
    <property type="match status" value="1"/>
</dbReference>
<accession>A0A914AEH3</accession>
<evidence type="ECO:0000256" key="3">
    <source>
        <dbReference type="ARBA" id="ARBA00022525"/>
    </source>
</evidence>
<dbReference type="GO" id="GO:0005509">
    <property type="term" value="F:calcium ion binding"/>
    <property type="evidence" value="ECO:0007669"/>
    <property type="project" value="UniProtKB-UniRule"/>
</dbReference>
<dbReference type="InterPro" id="IPR000421">
    <property type="entry name" value="FA58C"/>
</dbReference>
<dbReference type="GO" id="GO:0005576">
    <property type="term" value="C:extracellular region"/>
    <property type="evidence" value="ECO:0007669"/>
    <property type="project" value="UniProtKB-SubCell"/>
</dbReference>
<keyword evidence="12" id="KW-1185">Reference proteome</keyword>
<evidence type="ECO:0000256" key="6">
    <source>
        <dbReference type="ARBA" id="ARBA00023157"/>
    </source>
</evidence>
<reference evidence="11" key="1">
    <citation type="submission" date="2022-11" db="UniProtKB">
        <authorList>
            <consortium name="EnsemblMetazoa"/>
        </authorList>
    </citation>
    <scope>IDENTIFICATION</scope>
</reference>
<keyword evidence="4" id="KW-0130">Cell adhesion</keyword>
<dbReference type="PROSITE" id="PS50268">
    <property type="entry name" value="CADHERIN_2"/>
    <property type="match status" value="1"/>
</dbReference>
<dbReference type="Gene3D" id="2.60.40.60">
    <property type="entry name" value="Cadherins"/>
    <property type="match status" value="1"/>
</dbReference>
<evidence type="ECO:0000256" key="7">
    <source>
        <dbReference type="PROSITE-ProRule" id="PRU00043"/>
    </source>
</evidence>
<evidence type="ECO:0000256" key="1">
    <source>
        <dbReference type="ARBA" id="ARBA00004184"/>
    </source>
</evidence>
<dbReference type="RefSeq" id="XP_038061759.1">
    <property type="nucleotide sequence ID" value="XM_038205831.1"/>
</dbReference>
<dbReference type="Proteomes" id="UP000887568">
    <property type="component" value="Unplaced"/>
</dbReference>
<evidence type="ECO:0000256" key="8">
    <source>
        <dbReference type="SAM" id="SignalP"/>
    </source>
</evidence>
<evidence type="ECO:0000256" key="2">
    <source>
        <dbReference type="ARBA" id="ARBA00004613"/>
    </source>
</evidence>
<feature type="chain" id="PRO_5037125886" evidence="8">
    <location>
        <begin position="23"/>
        <end position="1888"/>
    </location>
</feature>
<dbReference type="InterPro" id="IPR015919">
    <property type="entry name" value="Cadherin-like_sf"/>
</dbReference>
<dbReference type="PANTHER" id="PTHR46806">
    <property type="entry name" value="F5/8 TYPE C DOMAIN-CONTAINING PROTEIN"/>
    <property type="match status" value="1"/>
</dbReference>
<feature type="domain" description="F5/8 type C" evidence="9">
    <location>
        <begin position="1556"/>
        <end position="1707"/>
    </location>
</feature>
<dbReference type="OMA" id="ASISMEW"/>
<dbReference type="PROSITE" id="PS50022">
    <property type="entry name" value="FA58C_3"/>
    <property type="match status" value="1"/>
</dbReference>
<dbReference type="InterPro" id="IPR008979">
    <property type="entry name" value="Galactose-bd-like_sf"/>
</dbReference>
<keyword evidence="3" id="KW-0964">Secreted</keyword>
<evidence type="ECO:0000256" key="5">
    <source>
        <dbReference type="ARBA" id="ARBA00023136"/>
    </source>
</evidence>
<dbReference type="EnsemblMetazoa" id="XM_038205831.1">
    <property type="protein sequence ID" value="XP_038061759.1"/>
    <property type="gene ID" value="LOC119732373"/>
</dbReference>
<dbReference type="Gene3D" id="2.60.120.260">
    <property type="entry name" value="Galactose-binding domain-like"/>
    <property type="match status" value="1"/>
</dbReference>
<keyword evidence="8" id="KW-0732">Signal</keyword>
<evidence type="ECO:0000259" key="9">
    <source>
        <dbReference type="PROSITE" id="PS50022"/>
    </source>
</evidence>